<sequence>MTQSLRIQASRRYGTLSPLRYPGGKSALAGLFADLIEDLGLRDVVYVEPYAGGVGAGIALLREGLVSRLVINDIDPAVFAFWKSVTEQNEDFVAWVHSVPLTLEEWARQREVYRSKTEDRFDLGRAFFYLNRTNRSGVLNAGVIGGKAQSGKYKIDARFNRTTLAERLLALGDLADSIEVSELDGRSVILKHGERESTFMYIDPPYVQAGSQLYLNAFDGRDHQALARIVGEIPRADWLMTYDLAPVVERLYADHFQATLDLNYSARYPGRAEELVVASPRVAQSLMSLNCLLPVEAGA</sequence>
<comment type="catalytic activity">
    <reaction evidence="6">
        <text>a 2'-deoxyadenosine in DNA + S-adenosyl-L-methionine = an N(6)-methyl-2'-deoxyadenosine in DNA + S-adenosyl-L-homocysteine + H(+)</text>
        <dbReference type="Rhea" id="RHEA:15197"/>
        <dbReference type="Rhea" id="RHEA-COMP:12418"/>
        <dbReference type="Rhea" id="RHEA-COMP:12419"/>
        <dbReference type="ChEBI" id="CHEBI:15378"/>
        <dbReference type="ChEBI" id="CHEBI:57856"/>
        <dbReference type="ChEBI" id="CHEBI:59789"/>
        <dbReference type="ChEBI" id="CHEBI:90615"/>
        <dbReference type="ChEBI" id="CHEBI:90616"/>
        <dbReference type="EC" id="2.1.1.72"/>
    </reaction>
</comment>
<name>A0A4Y8QYY2_9MICO</name>
<evidence type="ECO:0000256" key="4">
    <source>
        <dbReference type="ARBA" id="ARBA00022679"/>
    </source>
</evidence>
<dbReference type="InterPro" id="IPR029063">
    <property type="entry name" value="SAM-dependent_MTases_sf"/>
</dbReference>
<accession>A0A4Y8QYY2</accession>
<keyword evidence="4" id="KW-0808">Transferase</keyword>
<comment type="caution">
    <text evidence="7">The sequence shown here is derived from an EMBL/GenBank/DDBJ whole genome shotgun (WGS) entry which is preliminary data.</text>
</comment>
<evidence type="ECO:0000313" key="8">
    <source>
        <dbReference type="Proteomes" id="UP000298003"/>
    </source>
</evidence>
<dbReference type="PANTHER" id="PTHR30481">
    <property type="entry name" value="DNA ADENINE METHYLASE"/>
    <property type="match status" value="1"/>
</dbReference>
<dbReference type="Gene3D" id="1.10.1020.10">
    <property type="entry name" value="Adenine-specific Methyltransferase, Domain 2"/>
    <property type="match status" value="1"/>
</dbReference>
<evidence type="ECO:0000256" key="3">
    <source>
        <dbReference type="ARBA" id="ARBA00022603"/>
    </source>
</evidence>
<dbReference type="GO" id="GO:0032259">
    <property type="term" value="P:methylation"/>
    <property type="evidence" value="ECO:0007669"/>
    <property type="project" value="UniProtKB-KW"/>
</dbReference>
<dbReference type="GO" id="GO:1904047">
    <property type="term" value="F:S-adenosyl-L-methionine binding"/>
    <property type="evidence" value="ECO:0007669"/>
    <property type="project" value="TreeGrafter"/>
</dbReference>
<proteinExistence type="inferred from homology"/>
<keyword evidence="8" id="KW-1185">Reference proteome</keyword>
<dbReference type="PIRSF" id="PIRSF000398">
    <property type="entry name" value="M_m6A_EcoRV"/>
    <property type="match status" value="1"/>
</dbReference>
<dbReference type="Gene3D" id="3.40.50.150">
    <property type="entry name" value="Vaccinia Virus protein VP39"/>
    <property type="match status" value="1"/>
</dbReference>
<organism evidence="7 8">
    <name type="scientific">Cellulosimicrobium funkei</name>
    <dbReference type="NCBI Taxonomy" id="264251"/>
    <lineage>
        <taxon>Bacteria</taxon>
        <taxon>Bacillati</taxon>
        <taxon>Actinomycetota</taxon>
        <taxon>Actinomycetes</taxon>
        <taxon>Micrococcales</taxon>
        <taxon>Promicromonosporaceae</taxon>
        <taxon>Cellulosimicrobium</taxon>
    </lineage>
</organism>
<dbReference type="GO" id="GO:0009007">
    <property type="term" value="F:site-specific DNA-methyltransferase (adenine-specific) activity"/>
    <property type="evidence" value="ECO:0007669"/>
    <property type="project" value="UniProtKB-EC"/>
</dbReference>
<comment type="similarity">
    <text evidence="1">Belongs to the N(4)/N(6)-methyltransferase family.</text>
</comment>
<evidence type="ECO:0000313" key="7">
    <source>
        <dbReference type="EMBL" id="TFF04448.1"/>
    </source>
</evidence>
<gene>
    <name evidence="7" type="ORF">E1O70_18605</name>
</gene>
<dbReference type="AlphaFoldDB" id="A0A4Y8QYY2"/>
<dbReference type="Proteomes" id="UP000298003">
    <property type="component" value="Unassembled WGS sequence"/>
</dbReference>
<protein>
    <recommendedName>
        <fullName evidence="2">site-specific DNA-methyltransferase (adenine-specific)</fullName>
        <ecNumber evidence="2">2.1.1.72</ecNumber>
    </recommendedName>
</protein>
<dbReference type="PRINTS" id="PR00505">
    <property type="entry name" value="D12N6MTFRASE"/>
</dbReference>
<dbReference type="SUPFAM" id="SSF53335">
    <property type="entry name" value="S-adenosyl-L-methionine-dependent methyltransferases"/>
    <property type="match status" value="1"/>
</dbReference>
<dbReference type="EMBL" id="SOZH01000012">
    <property type="protein sequence ID" value="TFF04448.1"/>
    <property type="molecule type" value="Genomic_DNA"/>
</dbReference>
<evidence type="ECO:0000256" key="6">
    <source>
        <dbReference type="ARBA" id="ARBA00047942"/>
    </source>
</evidence>
<dbReference type="InterPro" id="IPR012263">
    <property type="entry name" value="M_m6A_EcoRV"/>
</dbReference>
<evidence type="ECO:0000256" key="5">
    <source>
        <dbReference type="ARBA" id="ARBA00022691"/>
    </source>
</evidence>
<dbReference type="Pfam" id="PF02086">
    <property type="entry name" value="MethyltransfD12"/>
    <property type="match status" value="1"/>
</dbReference>
<dbReference type="PANTHER" id="PTHR30481:SF2">
    <property type="entry name" value="SITE-SPECIFIC DNA-METHYLTRANSFERASE (ADENINE-SPECIFIC)"/>
    <property type="match status" value="1"/>
</dbReference>
<evidence type="ECO:0000256" key="2">
    <source>
        <dbReference type="ARBA" id="ARBA00011900"/>
    </source>
</evidence>
<dbReference type="EC" id="2.1.1.72" evidence="2"/>
<dbReference type="RefSeq" id="WP_061269043.1">
    <property type="nucleotide sequence ID" value="NZ_SOZH01000012.1"/>
</dbReference>
<evidence type="ECO:0000256" key="1">
    <source>
        <dbReference type="ARBA" id="ARBA00006594"/>
    </source>
</evidence>
<dbReference type="GO" id="GO:0043565">
    <property type="term" value="F:sequence-specific DNA binding"/>
    <property type="evidence" value="ECO:0007669"/>
    <property type="project" value="TreeGrafter"/>
</dbReference>
<keyword evidence="3 7" id="KW-0489">Methyltransferase</keyword>
<dbReference type="InterPro" id="IPR023095">
    <property type="entry name" value="Ade_MeTrfase_dom_2"/>
</dbReference>
<dbReference type="GO" id="GO:0009307">
    <property type="term" value="P:DNA restriction-modification system"/>
    <property type="evidence" value="ECO:0007669"/>
    <property type="project" value="InterPro"/>
</dbReference>
<reference evidence="7 8" key="1">
    <citation type="submission" date="2019-03" db="EMBL/GenBank/DDBJ databases">
        <title>Cellulosimicrobium funkei JCM14302 Assembly.</title>
        <authorList>
            <person name="Dou T."/>
        </authorList>
    </citation>
    <scope>NUCLEOTIDE SEQUENCE [LARGE SCALE GENOMIC DNA]</scope>
    <source>
        <strain evidence="7 8">JCM 14302</strain>
    </source>
</reference>
<dbReference type="InterPro" id="IPR012327">
    <property type="entry name" value="MeTrfase_D12"/>
</dbReference>
<dbReference type="GeneID" id="95686497"/>
<dbReference type="GO" id="GO:0006298">
    <property type="term" value="P:mismatch repair"/>
    <property type="evidence" value="ECO:0007669"/>
    <property type="project" value="TreeGrafter"/>
</dbReference>
<keyword evidence="5" id="KW-0949">S-adenosyl-L-methionine</keyword>